<dbReference type="VEuPathDB" id="TriTrypDB:PCON_0010860"/>
<dbReference type="InterPro" id="IPR007281">
    <property type="entry name" value="Mre11_DNA-bd"/>
</dbReference>
<evidence type="ECO:0000256" key="2">
    <source>
        <dbReference type="SAM" id="MobiDB-lite"/>
    </source>
</evidence>
<feature type="compositionally biased region" description="Pro residues" evidence="2">
    <location>
        <begin position="820"/>
        <end position="831"/>
    </location>
</feature>
<dbReference type="GO" id="GO:0030870">
    <property type="term" value="C:Mre11 complex"/>
    <property type="evidence" value="ECO:0007669"/>
    <property type="project" value="TreeGrafter"/>
</dbReference>
<dbReference type="PANTHER" id="PTHR10139">
    <property type="entry name" value="DOUBLE-STRAND BREAK REPAIR PROTEIN MRE11"/>
    <property type="match status" value="1"/>
</dbReference>
<dbReference type="InterPro" id="IPR041796">
    <property type="entry name" value="Mre11_N"/>
</dbReference>
<dbReference type="GO" id="GO:0030145">
    <property type="term" value="F:manganese ion binding"/>
    <property type="evidence" value="ECO:0007669"/>
    <property type="project" value="InterPro"/>
</dbReference>
<dbReference type="CDD" id="cd00840">
    <property type="entry name" value="MPP_Mre11_N"/>
    <property type="match status" value="1"/>
</dbReference>
<dbReference type="Pfam" id="PF00149">
    <property type="entry name" value="Metallophos"/>
    <property type="match status" value="1"/>
</dbReference>
<dbReference type="SMART" id="SM01347">
    <property type="entry name" value="Mre11_DNA_bind"/>
    <property type="match status" value="1"/>
</dbReference>
<dbReference type="SUPFAM" id="SSF56300">
    <property type="entry name" value="Metallo-dependent phosphatases"/>
    <property type="match status" value="1"/>
</dbReference>
<accession>U3LNN9</accession>
<feature type="compositionally biased region" description="Low complexity" evidence="2">
    <location>
        <begin position="832"/>
        <end position="841"/>
    </location>
</feature>
<name>U3LNN9_9TRYP</name>
<dbReference type="GO" id="GO:0000724">
    <property type="term" value="P:double-strand break repair via homologous recombination"/>
    <property type="evidence" value="ECO:0007669"/>
    <property type="project" value="TreeGrafter"/>
</dbReference>
<evidence type="ECO:0000256" key="1">
    <source>
        <dbReference type="ARBA" id="ARBA00022801"/>
    </source>
</evidence>
<dbReference type="EMBL" id="KC534735">
    <property type="protein sequence ID" value="AGG11504.1"/>
    <property type="molecule type" value="Genomic_DNA"/>
</dbReference>
<feature type="non-terminal residue" evidence="4">
    <location>
        <position position="856"/>
    </location>
</feature>
<organism evidence="4">
    <name type="scientific">Paratrypanosoma confusum</name>
    <dbReference type="NCBI Taxonomy" id="1470209"/>
    <lineage>
        <taxon>Eukaryota</taxon>
        <taxon>Discoba</taxon>
        <taxon>Euglenozoa</taxon>
        <taxon>Kinetoplastea</taxon>
        <taxon>Metakinetoplastina</taxon>
        <taxon>Trypanosomatida</taxon>
        <taxon>Trypanosomatidae</taxon>
        <taxon>Paratrypanosoma</taxon>
    </lineage>
</organism>
<feature type="region of interest" description="Disordered" evidence="2">
    <location>
        <begin position="704"/>
        <end position="740"/>
    </location>
</feature>
<dbReference type="Gene3D" id="3.30.110.110">
    <property type="entry name" value="Mre11, capping domain"/>
    <property type="match status" value="1"/>
</dbReference>
<dbReference type="InterPro" id="IPR029052">
    <property type="entry name" value="Metallo-depent_PP-like"/>
</dbReference>
<evidence type="ECO:0000313" key="4">
    <source>
        <dbReference type="EMBL" id="AGG11504.1"/>
    </source>
</evidence>
<reference evidence="4" key="1">
    <citation type="journal article" date="2013" name="Curr. Biol.">
        <title>Paratrypanosoma is a novel early-branching trypanosomatid.</title>
        <authorList>
            <person name="Flegontov P."/>
            <person name="Votypka J."/>
            <person name="Skalicky T."/>
            <person name="Logacheva M.D."/>
            <person name="Penin A.A."/>
            <person name="Tanifuji G."/>
            <person name="Onodera N.T."/>
            <person name="Kondrashov A.S."/>
            <person name="Volf P."/>
            <person name="Archibald J.M."/>
            <person name="Lukes J."/>
        </authorList>
    </citation>
    <scope>NUCLEOTIDE SEQUENCE</scope>
    <source>
        <strain evidence="4">CUL13</strain>
    </source>
</reference>
<sequence>MSTSRAARESGRASAEGYPHADASSTFKFLITTDNHLGYQERDPRRGNDSFTTFEECLRAARVEHDVDAIILGGDLFHDNKPSLSCLTRTCSLFRKYVLGDKPIRFALLSDPQRNFPTHAIPCANFQDPNVNVALPVFMIHGNHDDPVGGTSAIDILSSNSLVNYFGHVPSLEDIVVEPVLLRKGNTHIALYGLGNVRDERLHRCFHLKKVRFVKPTPQSGVRWFNILVLHQNRGVRSGRIVSARPNGESLSGWGGTKAGIYETMLRGFGMHLVIWGNEHEQLMVPQPSEGFDIIQPGSTILTSLSGNECNPKQYGVLEVRDRSYRVAPFTLRSIRPAVRRQVELRHEPSLQNARRLEAVEDFLRSVVESMIEEAEEQLQHIPDDVVAFHPNIKYPLLRLSVDFTDPESSPFPQPNANRFGQQYMDVCANPGDLLHVVKTKPLVSRVTPSNGPRGGAQPGTAPEGVVFPSAPLMNTLDIRTKIADVFNASWKDACTLLSEPEVASAVYAFVEKEERDAIDEKIRHLLLRAQKYVWKTMSQECAEKNHSLESIMHTEHIAETALKHKWEMNRVFAQQLEVEEVCEGQERQGGAGRVMTLAIGDDDVADDVDVGDTLLGGGGRSAAGREGTMAENDDVTALLSRHRSVMDEYIPGPPTLSHPEVLPHDDNVQRILHNARAAREMLSERGGVELPVQHSARKRLRSDAVPLTGPNSTASEPSLHVGKMRGRGAQEDDVEDDKDEELNSMFPAVPREVDANGGVGALEDDGGVCFVGMSQGGEAPHASRRGATGRKRPNAAAAPRKRSGLAKSIPPTLQLTHSVPPPLKAVPPPQAAVTAQSSAPGVGSVSVLAKWTSRV</sequence>
<dbReference type="GO" id="GO:0006303">
    <property type="term" value="P:double-strand break repair via nonhomologous end joining"/>
    <property type="evidence" value="ECO:0007669"/>
    <property type="project" value="TreeGrafter"/>
</dbReference>
<feature type="region of interest" description="Disordered" evidence="2">
    <location>
        <begin position="775"/>
        <end position="845"/>
    </location>
</feature>
<dbReference type="GO" id="GO:0042138">
    <property type="term" value="P:meiotic DNA double-strand break formation"/>
    <property type="evidence" value="ECO:0007669"/>
    <property type="project" value="TreeGrafter"/>
</dbReference>
<evidence type="ECO:0000259" key="3">
    <source>
        <dbReference type="SMART" id="SM01347"/>
    </source>
</evidence>
<keyword evidence="1" id="KW-0378">Hydrolase</keyword>
<proteinExistence type="predicted"/>
<dbReference type="Gene3D" id="3.60.21.10">
    <property type="match status" value="1"/>
</dbReference>
<dbReference type="GO" id="GO:0000014">
    <property type="term" value="F:single-stranded DNA endodeoxyribonuclease activity"/>
    <property type="evidence" value="ECO:0007669"/>
    <property type="project" value="TreeGrafter"/>
</dbReference>
<dbReference type="AlphaFoldDB" id="U3LNN9"/>
<dbReference type="GO" id="GO:0000723">
    <property type="term" value="P:telomere maintenance"/>
    <property type="evidence" value="ECO:0007669"/>
    <property type="project" value="TreeGrafter"/>
</dbReference>
<dbReference type="InterPro" id="IPR004843">
    <property type="entry name" value="Calcineurin-like_PHP"/>
</dbReference>
<dbReference type="GO" id="GO:0007095">
    <property type="term" value="P:mitotic G2 DNA damage checkpoint signaling"/>
    <property type="evidence" value="ECO:0007669"/>
    <property type="project" value="TreeGrafter"/>
</dbReference>
<feature type="compositionally biased region" description="Basic residues" evidence="2">
    <location>
        <begin position="783"/>
        <end position="805"/>
    </location>
</feature>
<dbReference type="GO" id="GO:0097552">
    <property type="term" value="P:mitochondrial double-strand break repair via homologous recombination"/>
    <property type="evidence" value="ECO:0007669"/>
    <property type="project" value="TreeGrafter"/>
</dbReference>
<dbReference type="PANTHER" id="PTHR10139:SF1">
    <property type="entry name" value="DOUBLE-STRAND BREAK REPAIR PROTEIN MRE11"/>
    <property type="match status" value="1"/>
</dbReference>
<dbReference type="Pfam" id="PF04152">
    <property type="entry name" value="Mre11_DNA_bind"/>
    <property type="match status" value="1"/>
</dbReference>
<dbReference type="InterPro" id="IPR038487">
    <property type="entry name" value="Mre11_capping_dom"/>
</dbReference>
<feature type="domain" description="Mre11 DNA-binding" evidence="3">
    <location>
        <begin position="325"/>
        <end position="510"/>
    </location>
</feature>
<dbReference type="GO" id="GO:0035861">
    <property type="term" value="C:site of double-strand break"/>
    <property type="evidence" value="ECO:0007669"/>
    <property type="project" value="TreeGrafter"/>
</dbReference>
<protein>
    <recommendedName>
        <fullName evidence="3">Mre11 DNA-binding domain-containing protein</fullName>
    </recommendedName>
</protein>